<comment type="caution">
    <text evidence="2">The sequence shown here is derived from an EMBL/GenBank/DDBJ whole genome shotgun (WGS) entry which is preliminary data.</text>
</comment>
<keyword evidence="2" id="KW-0436">Ligase</keyword>
<sequence>MPDDLSTPRALLLPPPFTPHWLERGDAFAHACALAEVHGAGTLVWHSGSGVENGAGRFDFAVVLEPETPLAEARSAFILGMLALGDALAAHCPPERAVTFGWPSEVLLDGGRLGGMRMCVAPDTAEDAVPDWIVLGVELIADRDHVTDPGTYPASVSLAEEDFADHPAILESFAAYLMLNIDRMNHGGFQPLAARYSGQLASGGQLTAQGDLERPEGLLRLKDALGQSAWRDANGPAM</sequence>
<dbReference type="Gene3D" id="3.30.930.10">
    <property type="entry name" value="Bira Bifunctional Protein, Domain 2"/>
    <property type="match status" value="1"/>
</dbReference>
<dbReference type="InterPro" id="IPR045864">
    <property type="entry name" value="aa-tRNA-synth_II/BPL/LPL"/>
</dbReference>
<dbReference type="STRING" id="1443111.Z949_1111"/>
<gene>
    <name evidence="2" type="ORF">C8N30_3372</name>
</gene>
<reference evidence="2 3" key="1">
    <citation type="submission" date="2018-09" db="EMBL/GenBank/DDBJ databases">
        <title>Genomic Encyclopedia of Archaeal and Bacterial Type Strains, Phase II (KMG-II): from individual species to whole genera.</title>
        <authorList>
            <person name="Goeker M."/>
        </authorList>
    </citation>
    <scope>NUCLEOTIDE SEQUENCE [LARGE SCALE GENOMIC DNA]</scope>
    <source>
        <strain evidence="2 3">DSM 11458</strain>
    </source>
</reference>
<dbReference type="SUPFAM" id="SSF55681">
    <property type="entry name" value="Class II aaRS and biotin synthetases"/>
    <property type="match status" value="1"/>
</dbReference>
<dbReference type="Pfam" id="PF16917">
    <property type="entry name" value="BPL_LplA_LipB_2"/>
    <property type="match status" value="1"/>
</dbReference>
<organism evidence="2 3">
    <name type="scientific">Sulfitobacter guttiformis</name>
    <dbReference type="NCBI Taxonomy" id="74349"/>
    <lineage>
        <taxon>Bacteria</taxon>
        <taxon>Pseudomonadati</taxon>
        <taxon>Pseudomonadota</taxon>
        <taxon>Alphaproteobacteria</taxon>
        <taxon>Rhodobacterales</taxon>
        <taxon>Roseobacteraceae</taxon>
        <taxon>Sulfitobacter</taxon>
    </lineage>
</organism>
<dbReference type="RefSeq" id="WP_025061713.1">
    <property type="nucleotide sequence ID" value="NZ_RAQK01000002.1"/>
</dbReference>
<accession>A0A420DJ79</accession>
<name>A0A420DJ79_9RHOB</name>
<keyword evidence="3" id="KW-1185">Reference proteome</keyword>
<evidence type="ECO:0000313" key="2">
    <source>
        <dbReference type="EMBL" id="RKE94254.1"/>
    </source>
</evidence>
<protein>
    <submittedName>
        <fullName evidence="2">Biotin/lipoate A/B protein ligase family protein</fullName>
    </submittedName>
</protein>
<dbReference type="AlphaFoldDB" id="A0A420DJ79"/>
<proteinExistence type="predicted"/>
<evidence type="ECO:0000259" key="1">
    <source>
        <dbReference type="Pfam" id="PF16917"/>
    </source>
</evidence>
<dbReference type="EMBL" id="RAQK01000002">
    <property type="protein sequence ID" value="RKE94254.1"/>
    <property type="molecule type" value="Genomic_DNA"/>
</dbReference>
<dbReference type="InterPro" id="IPR004143">
    <property type="entry name" value="BPL_LPL_catalytic"/>
</dbReference>
<feature type="domain" description="BPL/LPL catalytic" evidence="1">
    <location>
        <begin position="13"/>
        <end position="197"/>
    </location>
</feature>
<dbReference type="Proteomes" id="UP000284407">
    <property type="component" value="Unassembled WGS sequence"/>
</dbReference>
<dbReference type="GO" id="GO:0016874">
    <property type="term" value="F:ligase activity"/>
    <property type="evidence" value="ECO:0007669"/>
    <property type="project" value="UniProtKB-KW"/>
</dbReference>
<evidence type="ECO:0000313" key="3">
    <source>
        <dbReference type="Proteomes" id="UP000284407"/>
    </source>
</evidence>